<accession>A0A8J3DXD5</accession>
<dbReference type="CDD" id="cd00609">
    <property type="entry name" value="AAT_like"/>
    <property type="match status" value="1"/>
</dbReference>
<evidence type="ECO:0000256" key="6">
    <source>
        <dbReference type="ARBA" id="ARBA00022679"/>
    </source>
</evidence>
<comment type="caution">
    <text evidence="10">The sequence shown here is derived from an EMBL/GenBank/DDBJ whole genome shotgun (WGS) entry which is preliminary data.</text>
</comment>
<evidence type="ECO:0000256" key="4">
    <source>
        <dbReference type="ARBA" id="ARBA00012753"/>
    </source>
</evidence>
<keyword evidence="6" id="KW-0808">Transferase</keyword>
<comment type="catalytic activity">
    <reaction evidence="8">
        <text>L-aspartate + 2-oxoglutarate = oxaloacetate + L-glutamate</text>
        <dbReference type="Rhea" id="RHEA:21824"/>
        <dbReference type="ChEBI" id="CHEBI:16452"/>
        <dbReference type="ChEBI" id="CHEBI:16810"/>
        <dbReference type="ChEBI" id="CHEBI:29985"/>
        <dbReference type="ChEBI" id="CHEBI:29991"/>
        <dbReference type="EC" id="2.6.1.1"/>
    </reaction>
</comment>
<dbReference type="AlphaFoldDB" id="A0A8J3DXD5"/>
<evidence type="ECO:0000256" key="3">
    <source>
        <dbReference type="ARBA" id="ARBA00011738"/>
    </source>
</evidence>
<reference evidence="10" key="1">
    <citation type="journal article" date="2014" name="Int. J. Syst. Evol. Microbiol.">
        <title>Complete genome sequence of Corynebacterium casei LMG S-19264T (=DSM 44701T), isolated from a smear-ripened cheese.</title>
        <authorList>
            <consortium name="US DOE Joint Genome Institute (JGI-PGF)"/>
            <person name="Walter F."/>
            <person name="Albersmeier A."/>
            <person name="Kalinowski J."/>
            <person name="Ruckert C."/>
        </authorList>
    </citation>
    <scope>NUCLEOTIDE SEQUENCE</scope>
    <source>
        <strain evidence="10">KCTC 42249</strain>
    </source>
</reference>
<dbReference type="GO" id="GO:0006520">
    <property type="term" value="P:amino acid metabolic process"/>
    <property type="evidence" value="ECO:0007669"/>
    <property type="project" value="InterPro"/>
</dbReference>
<sequence length="389" mass="42659">MTRFARRITQTSPKNYGMFEKAMAKAATGADLIHLELGKPFHDTPDHIKKAAADALWAGKVHYSDMRGEHALRAALKDKLASYNKLDVSADEILVTNGLTQASYAAFMALLDDGDECILLEPFYPQHVNKIEMAGAKVVLAPLDREAGFRIRRDLIEAKITKRTRMLVLVNPANPTGRVYSRAELQVIADLAIEHDLVVVSDEVYEQILFDGVEHTSIASLPGMKARTVSMFAFTKAYAMDGWRLGYLVADKAMMSGIMKITMNEVTHVNTFIQYGALAAVTGPAEVLDAMVDDDRRKRDLVVQRLNQMPGVICAAPEGTIYAFPDISGTGLSAQEAADAILEKAGVVVEAGSFYGASGNSHLRVCFGSESYERIEEAMDRLGTFFNNL</sequence>
<evidence type="ECO:0000259" key="9">
    <source>
        <dbReference type="Pfam" id="PF00155"/>
    </source>
</evidence>
<evidence type="ECO:0000256" key="2">
    <source>
        <dbReference type="ARBA" id="ARBA00007441"/>
    </source>
</evidence>
<comment type="cofactor">
    <cofactor evidence="1">
        <name>pyridoxal 5'-phosphate</name>
        <dbReference type="ChEBI" id="CHEBI:597326"/>
    </cofactor>
</comment>
<dbReference type="EMBL" id="BMZQ01000004">
    <property type="protein sequence ID" value="GHD22253.1"/>
    <property type="molecule type" value="Genomic_DNA"/>
</dbReference>
<dbReference type="Gene3D" id="3.40.640.10">
    <property type="entry name" value="Type I PLP-dependent aspartate aminotransferase-like (Major domain)"/>
    <property type="match status" value="1"/>
</dbReference>
<feature type="domain" description="Aminotransferase class I/classII large" evidence="9">
    <location>
        <begin position="31"/>
        <end position="382"/>
    </location>
</feature>
<keyword evidence="11" id="KW-1185">Reference proteome</keyword>
<dbReference type="GO" id="GO:0030170">
    <property type="term" value="F:pyridoxal phosphate binding"/>
    <property type="evidence" value="ECO:0007669"/>
    <property type="project" value="InterPro"/>
</dbReference>
<evidence type="ECO:0000256" key="8">
    <source>
        <dbReference type="ARBA" id="ARBA00049185"/>
    </source>
</evidence>
<comment type="subunit">
    <text evidence="3">Homodimer.</text>
</comment>
<reference evidence="10" key="2">
    <citation type="submission" date="2020-09" db="EMBL/GenBank/DDBJ databases">
        <authorList>
            <person name="Sun Q."/>
            <person name="Kim S."/>
        </authorList>
    </citation>
    <scope>NUCLEOTIDE SEQUENCE</scope>
    <source>
        <strain evidence="10">KCTC 42249</strain>
    </source>
</reference>
<dbReference type="Proteomes" id="UP000630142">
    <property type="component" value="Unassembled WGS sequence"/>
</dbReference>
<dbReference type="InterPro" id="IPR015421">
    <property type="entry name" value="PyrdxlP-dep_Trfase_major"/>
</dbReference>
<dbReference type="InterPro" id="IPR050596">
    <property type="entry name" value="AspAT/PAT-like"/>
</dbReference>
<dbReference type="PANTHER" id="PTHR46383:SF1">
    <property type="entry name" value="ASPARTATE AMINOTRANSFERASE"/>
    <property type="match status" value="1"/>
</dbReference>
<organism evidence="10 11">
    <name type="scientific">Tianweitania populi</name>
    <dbReference type="NCBI Taxonomy" id="1607949"/>
    <lineage>
        <taxon>Bacteria</taxon>
        <taxon>Pseudomonadati</taxon>
        <taxon>Pseudomonadota</taxon>
        <taxon>Alphaproteobacteria</taxon>
        <taxon>Hyphomicrobiales</taxon>
        <taxon>Phyllobacteriaceae</taxon>
        <taxon>Tianweitania</taxon>
    </lineage>
</organism>
<evidence type="ECO:0000313" key="10">
    <source>
        <dbReference type="EMBL" id="GHD22253.1"/>
    </source>
</evidence>
<keyword evidence="5 10" id="KW-0032">Aminotransferase</keyword>
<gene>
    <name evidence="10" type="ORF">GCM10016234_36520</name>
</gene>
<dbReference type="InterPro" id="IPR004839">
    <property type="entry name" value="Aminotransferase_I/II_large"/>
</dbReference>
<dbReference type="PANTHER" id="PTHR46383">
    <property type="entry name" value="ASPARTATE AMINOTRANSFERASE"/>
    <property type="match status" value="1"/>
</dbReference>
<dbReference type="GO" id="GO:0004069">
    <property type="term" value="F:L-aspartate:2-oxoglutarate aminotransferase activity"/>
    <property type="evidence" value="ECO:0007669"/>
    <property type="project" value="UniProtKB-EC"/>
</dbReference>
<evidence type="ECO:0000313" key="11">
    <source>
        <dbReference type="Proteomes" id="UP000630142"/>
    </source>
</evidence>
<dbReference type="RefSeq" id="WP_189506764.1">
    <property type="nucleotide sequence ID" value="NZ_BMZQ01000004.1"/>
</dbReference>
<dbReference type="InterPro" id="IPR015424">
    <property type="entry name" value="PyrdxlP-dep_Trfase"/>
</dbReference>
<dbReference type="InterPro" id="IPR015422">
    <property type="entry name" value="PyrdxlP-dep_Trfase_small"/>
</dbReference>
<comment type="similarity">
    <text evidence="2">Belongs to the class-I pyridoxal-phosphate-dependent aminotransferase family.</text>
</comment>
<dbReference type="Gene3D" id="3.90.1150.10">
    <property type="entry name" value="Aspartate Aminotransferase, domain 1"/>
    <property type="match status" value="1"/>
</dbReference>
<dbReference type="EC" id="2.6.1.1" evidence="4"/>
<evidence type="ECO:0000256" key="1">
    <source>
        <dbReference type="ARBA" id="ARBA00001933"/>
    </source>
</evidence>
<evidence type="ECO:0000256" key="7">
    <source>
        <dbReference type="ARBA" id="ARBA00022898"/>
    </source>
</evidence>
<proteinExistence type="inferred from homology"/>
<evidence type="ECO:0000256" key="5">
    <source>
        <dbReference type="ARBA" id="ARBA00022576"/>
    </source>
</evidence>
<dbReference type="SUPFAM" id="SSF53383">
    <property type="entry name" value="PLP-dependent transferases"/>
    <property type="match status" value="1"/>
</dbReference>
<name>A0A8J3DXD5_9HYPH</name>
<dbReference type="Pfam" id="PF00155">
    <property type="entry name" value="Aminotran_1_2"/>
    <property type="match status" value="1"/>
</dbReference>
<keyword evidence="7" id="KW-0663">Pyridoxal phosphate</keyword>
<protein>
    <recommendedName>
        <fullName evidence="4">aspartate transaminase</fullName>
        <ecNumber evidence="4">2.6.1.1</ecNumber>
    </recommendedName>
</protein>
<dbReference type="FunFam" id="3.40.640.10:FF:000033">
    <property type="entry name" value="Aspartate aminotransferase"/>
    <property type="match status" value="1"/>
</dbReference>